<proteinExistence type="predicted"/>
<dbReference type="Gene3D" id="3.90.320.10">
    <property type="match status" value="1"/>
</dbReference>
<evidence type="ECO:0000313" key="3">
    <source>
        <dbReference type="Proteomes" id="UP001197247"/>
    </source>
</evidence>
<dbReference type="RefSeq" id="WP_214158783.1">
    <property type="nucleotide sequence ID" value="NZ_JAHBAY010000012.1"/>
</dbReference>
<name>A0ABS5TMI8_9ACTN</name>
<organism evidence="2 3">
    <name type="scientific">Kineosporia corallincola</name>
    <dbReference type="NCBI Taxonomy" id="2835133"/>
    <lineage>
        <taxon>Bacteria</taxon>
        <taxon>Bacillati</taxon>
        <taxon>Actinomycetota</taxon>
        <taxon>Actinomycetes</taxon>
        <taxon>Kineosporiales</taxon>
        <taxon>Kineosporiaceae</taxon>
        <taxon>Kineosporia</taxon>
    </lineage>
</organism>
<accession>A0ABS5TMI8</accession>
<evidence type="ECO:0000313" key="2">
    <source>
        <dbReference type="EMBL" id="MBT0772325.1"/>
    </source>
</evidence>
<comment type="caution">
    <text evidence="2">The sequence shown here is derived from an EMBL/GenBank/DDBJ whole genome shotgun (WGS) entry which is preliminary data.</text>
</comment>
<dbReference type="Proteomes" id="UP001197247">
    <property type="component" value="Unassembled WGS sequence"/>
</dbReference>
<feature type="domain" description="Putative exodeoxyribonuclease 8 PDDEXK-like" evidence="1">
    <location>
        <begin position="51"/>
        <end position="269"/>
    </location>
</feature>
<evidence type="ECO:0000259" key="1">
    <source>
        <dbReference type="Pfam" id="PF12684"/>
    </source>
</evidence>
<reference evidence="2 3" key="1">
    <citation type="submission" date="2021-05" db="EMBL/GenBank/DDBJ databases">
        <title>Kineosporia and Streptomyces sp. nov. two new marine actinobacteria isolated from Coral.</title>
        <authorList>
            <person name="Buangrab K."/>
            <person name="Sutthacheep M."/>
            <person name="Yeemin T."/>
            <person name="Harunari E."/>
            <person name="Igarashi Y."/>
            <person name="Kanchanasin P."/>
            <person name="Tanasupawat S."/>
            <person name="Phongsopitanun W."/>
        </authorList>
    </citation>
    <scope>NUCLEOTIDE SEQUENCE [LARGE SCALE GENOMIC DNA]</scope>
    <source>
        <strain evidence="2 3">J2-2</strain>
    </source>
</reference>
<protein>
    <submittedName>
        <fullName evidence="2">PD-(D/E)XK nuclease-like domain-containing protein</fullName>
    </submittedName>
</protein>
<dbReference type="InterPro" id="IPR011604">
    <property type="entry name" value="PDDEXK-like_dom_sf"/>
</dbReference>
<gene>
    <name evidence="2" type="ORF">KIH74_25495</name>
</gene>
<sequence length="301" mass="33305">MSARIPGQRQRLQITQPGVYDLNEADYLRDPVAGGSLSATGIKHLIPPNRPAHFQAWKKAGIQKPSESQNFGSGTHTLILGRGAEVVAFPRADGRTKEGKAIKADADAARAEGKIVVSEDELETIKAMKEALWSSPWASTLLHPGAGLPEQTMIWQDPDTGVWCRGLVDYLRKPEIDGRLFLVDYKTADCADPDKWIKKAYDWGYHIQRAQYVAGAYALGLASDIEFIFLIQEKTAPYLVNQIRFDAKGVAIGNYLRHQALTTYAECLAAHGWDNPWPGYTPDLVTAETPGYIAYQHPEVD</sequence>
<dbReference type="EMBL" id="JAHBAY010000012">
    <property type="protein sequence ID" value="MBT0772325.1"/>
    <property type="molecule type" value="Genomic_DNA"/>
</dbReference>
<dbReference type="InterPro" id="IPR024432">
    <property type="entry name" value="Put_RecE_PDDEXK-like_dom"/>
</dbReference>
<keyword evidence="3" id="KW-1185">Reference proteome</keyword>
<dbReference type="Pfam" id="PF12684">
    <property type="entry name" value="DUF3799"/>
    <property type="match status" value="1"/>
</dbReference>